<dbReference type="InterPro" id="IPR008146">
    <property type="entry name" value="Gln_synth_cat_dom"/>
</dbReference>
<evidence type="ECO:0000256" key="2">
    <source>
        <dbReference type="ARBA" id="ARBA00003117"/>
    </source>
</evidence>
<accession>A0A252AD89</accession>
<dbReference type="InterPro" id="IPR036651">
    <property type="entry name" value="Gln_synt_N_sf"/>
</dbReference>
<dbReference type="Proteomes" id="UP000194565">
    <property type="component" value="Unassembled WGS sequence"/>
</dbReference>
<dbReference type="PROSITE" id="PS51987">
    <property type="entry name" value="GS_CATALYTIC"/>
    <property type="match status" value="1"/>
</dbReference>
<dbReference type="AlphaFoldDB" id="A0A252AD89"/>
<keyword evidence="3" id="KW-0436">Ligase</keyword>
<comment type="cofactor">
    <cofactor evidence="1">
        <name>Mg(2+)</name>
        <dbReference type="ChEBI" id="CHEBI:18420"/>
    </cofactor>
</comment>
<proteinExistence type="inferred from homology"/>
<dbReference type="InterPro" id="IPR008147">
    <property type="entry name" value="Gln_synt_N"/>
</dbReference>
<feature type="domain" description="GS catalytic" evidence="11">
    <location>
        <begin position="100"/>
        <end position="433"/>
    </location>
</feature>
<name>A0A252AD89_9PROT</name>
<evidence type="ECO:0000256" key="7">
    <source>
        <dbReference type="ARBA" id="ARBA00023231"/>
    </source>
</evidence>
<dbReference type="Pfam" id="PF00120">
    <property type="entry name" value="Gln-synt_C"/>
    <property type="match status" value="1"/>
</dbReference>
<reference evidence="12 13" key="1">
    <citation type="submission" date="2014-06" db="EMBL/GenBank/DDBJ databases">
        <authorList>
            <person name="Ju J."/>
            <person name="Zhang J."/>
        </authorList>
    </citation>
    <scope>NUCLEOTIDE SEQUENCE [LARGE SCALE GENOMIC DNA]</scope>
    <source>
        <strain evidence="12">DmW_042</strain>
    </source>
</reference>
<keyword evidence="7" id="KW-0535">Nitrogen fixation</keyword>
<dbReference type="InterPro" id="IPR017536">
    <property type="entry name" value="Glutamine_synthetase_typeIII"/>
</dbReference>
<evidence type="ECO:0000256" key="6">
    <source>
        <dbReference type="ARBA" id="ARBA00022842"/>
    </source>
</evidence>
<dbReference type="SUPFAM" id="SSF55931">
    <property type="entry name" value="Glutamine synthetase/guanido kinase"/>
    <property type="match status" value="1"/>
</dbReference>
<protein>
    <submittedName>
        <fullName evidence="12">Glutamine synthetase</fullName>
    </submittedName>
</protein>
<organism evidence="12 13">
    <name type="scientific">Acetobacter tropicalis</name>
    <dbReference type="NCBI Taxonomy" id="104102"/>
    <lineage>
        <taxon>Bacteria</taxon>
        <taxon>Pseudomonadati</taxon>
        <taxon>Pseudomonadota</taxon>
        <taxon>Alphaproteobacteria</taxon>
        <taxon>Acetobacterales</taxon>
        <taxon>Acetobacteraceae</taxon>
        <taxon>Acetobacter</taxon>
    </lineage>
</organism>
<evidence type="ECO:0000256" key="3">
    <source>
        <dbReference type="ARBA" id="ARBA00022598"/>
    </source>
</evidence>
<comment type="function">
    <text evidence="2">Catalyzes the ATP-dependent biosynthesis of glutamine from glutamate and ammonia.</text>
</comment>
<dbReference type="PANTHER" id="PTHR43785:SF14">
    <property type="entry name" value="GLUTAMINE SYNTHETASE"/>
    <property type="match status" value="1"/>
</dbReference>
<dbReference type="Gene3D" id="3.10.20.70">
    <property type="entry name" value="Glutamine synthetase, N-terminal domain"/>
    <property type="match status" value="1"/>
</dbReference>
<evidence type="ECO:0000256" key="1">
    <source>
        <dbReference type="ARBA" id="ARBA00001946"/>
    </source>
</evidence>
<dbReference type="SMART" id="SM01230">
    <property type="entry name" value="Gln-synt_C"/>
    <property type="match status" value="1"/>
</dbReference>
<dbReference type="GO" id="GO:0005524">
    <property type="term" value="F:ATP binding"/>
    <property type="evidence" value="ECO:0007669"/>
    <property type="project" value="UniProtKB-KW"/>
</dbReference>
<dbReference type="InterPro" id="IPR027303">
    <property type="entry name" value="Gln_synth_gly_rich_site"/>
</dbReference>
<keyword evidence="4" id="KW-0547">Nucleotide-binding</keyword>
<evidence type="ECO:0000256" key="8">
    <source>
        <dbReference type="PROSITE-ProRule" id="PRU01330"/>
    </source>
</evidence>
<keyword evidence="5" id="KW-0067">ATP-binding</keyword>
<dbReference type="GO" id="GO:0004356">
    <property type="term" value="F:glutamine synthetase activity"/>
    <property type="evidence" value="ECO:0007669"/>
    <property type="project" value="InterPro"/>
</dbReference>
<gene>
    <name evidence="12" type="ORF">HC62_12315</name>
</gene>
<evidence type="ECO:0000313" key="13">
    <source>
        <dbReference type="Proteomes" id="UP000194565"/>
    </source>
</evidence>
<keyword evidence="6" id="KW-0460">Magnesium</keyword>
<evidence type="ECO:0000259" key="11">
    <source>
        <dbReference type="PROSITE" id="PS51987"/>
    </source>
</evidence>
<dbReference type="PANTHER" id="PTHR43785">
    <property type="entry name" value="GAMMA-GLUTAMYLPUTRESCINE SYNTHETASE"/>
    <property type="match status" value="1"/>
</dbReference>
<comment type="similarity">
    <text evidence="8 9">Belongs to the glutamine synthetase family.</text>
</comment>
<evidence type="ECO:0000313" key="12">
    <source>
        <dbReference type="EMBL" id="OUI87540.1"/>
    </source>
</evidence>
<dbReference type="PROSITE" id="PS51986">
    <property type="entry name" value="GS_BETA_GRASP"/>
    <property type="match status" value="1"/>
</dbReference>
<dbReference type="InterPro" id="IPR014746">
    <property type="entry name" value="Gln_synth/guanido_kin_cat_dom"/>
</dbReference>
<dbReference type="Gene3D" id="3.30.590.10">
    <property type="entry name" value="Glutamine synthetase/guanido kinase, catalytic domain"/>
    <property type="match status" value="1"/>
</dbReference>
<evidence type="ECO:0000259" key="10">
    <source>
        <dbReference type="PROSITE" id="PS51986"/>
    </source>
</evidence>
<feature type="domain" description="GS beta-grasp" evidence="10">
    <location>
        <begin position="12"/>
        <end position="94"/>
    </location>
</feature>
<evidence type="ECO:0000256" key="4">
    <source>
        <dbReference type="ARBA" id="ARBA00022741"/>
    </source>
</evidence>
<dbReference type="SUPFAM" id="SSF54368">
    <property type="entry name" value="Glutamine synthetase, N-terminal domain"/>
    <property type="match status" value="1"/>
</dbReference>
<dbReference type="GO" id="GO:0006542">
    <property type="term" value="P:glutamine biosynthetic process"/>
    <property type="evidence" value="ECO:0007669"/>
    <property type="project" value="InterPro"/>
</dbReference>
<evidence type="ECO:0000256" key="5">
    <source>
        <dbReference type="ARBA" id="ARBA00022840"/>
    </source>
</evidence>
<sequence length="433" mass="47463">MAPDLAAIAADRGIQYFLISFTDLFGAQRAKLVPASAIAGMQKNGAGFAGFAANFVLSPADPDLVAIPDASTLIQLPWKPEVGWLASDLKMHGALIEQGPRNTLKRMVNRAKSAGFSVKTGVECEFFLLTPDGQRISDGHDDAPKSCYDASALMRRYDVIAEICDAMQSLGWEPYQNDHEDANGQFEMNWIFDDALVTADRHVFFKFMARSIAEKHGLRATFMPKPFMHLTGTGCHAHVSLWDGETNVCFDAKDAMGLSKQGYHFVGGLIDHADALCAFLNPVVNSYKRINAPRTVSGATWSPNSVTYSGDNRTHMIRVPGKGRFEMRLPDGAANPYLLQAALLAAGLDGIEQKIDPGKPLDINMYTDGHKVRDAKKLPLNLLDALRALDADRGLRNVIGEGLVAPYIQLKTAEWNAYCSHLSDWERTTTIDC</sequence>
<dbReference type="EMBL" id="JOMM01000004">
    <property type="protein sequence ID" value="OUI87540.1"/>
    <property type="molecule type" value="Genomic_DNA"/>
</dbReference>
<comment type="caution">
    <text evidence="12">The sequence shown here is derived from an EMBL/GenBank/DDBJ whole genome shotgun (WGS) entry which is preliminary data.</text>
</comment>
<dbReference type="PROSITE" id="PS00181">
    <property type="entry name" value="GLNA_ATP"/>
    <property type="match status" value="1"/>
</dbReference>
<dbReference type="NCBIfam" id="TIGR03105">
    <property type="entry name" value="gln_synth_III"/>
    <property type="match status" value="1"/>
</dbReference>
<evidence type="ECO:0000256" key="9">
    <source>
        <dbReference type="RuleBase" id="RU000384"/>
    </source>
</evidence>